<name>A0A498QYG8_9MYCO</name>
<dbReference type="GO" id="GO:0005524">
    <property type="term" value="F:ATP binding"/>
    <property type="evidence" value="ECO:0007669"/>
    <property type="project" value="UniProtKB-KW"/>
</dbReference>
<keyword evidence="4" id="KW-1185">Reference proteome</keyword>
<feature type="domain" description="ABC transporter" evidence="2">
    <location>
        <begin position="3"/>
        <end position="31"/>
    </location>
</feature>
<keyword evidence="3" id="KW-0378">Hydrolase</keyword>
<dbReference type="Pfam" id="PF00005">
    <property type="entry name" value="ABC_tran"/>
    <property type="match status" value="1"/>
</dbReference>
<dbReference type="PANTHER" id="PTHR43394:SF1">
    <property type="entry name" value="ATP-BINDING CASSETTE SUB-FAMILY B MEMBER 10, MITOCHONDRIAL"/>
    <property type="match status" value="1"/>
</dbReference>
<evidence type="ECO:0000313" key="4">
    <source>
        <dbReference type="Proteomes" id="UP000268285"/>
    </source>
</evidence>
<gene>
    <name evidence="3" type="primary">msbA</name>
    <name evidence="3" type="ORF">LAUMK142_04675</name>
</gene>
<accession>A0A498QYG8</accession>
<sequence length="97" mass="10120">MPLSAGQRQLIALARVLLADPAVLIVDEATSSLDLPGERAVRRALRTVSADRTTLVISQRLDAAEGADRVLLLGDQGRIVADDAPDAVVGQGHPACV</sequence>
<protein>
    <submittedName>
        <fullName evidence="3">Lipid A export ATP-binding/permease protein MsbA</fullName>
        <ecNumber evidence="3">3.6.3.-</ecNumber>
    </submittedName>
</protein>
<dbReference type="AlphaFoldDB" id="A0A498QYG8"/>
<keyword evidence="3" id="KW-0067">ATP-binding</keyword>
<dbReference type="PANTHER" id="PTHR43394">
    <property type="entry name" value="ATP-DEPENDENT PERMEASE MDL1, MITOCHONDRIAL"/>
    <property type="match status" value="1"/>
</dbReference>
<keyword evidence="1" id="KW-0813">Transport</keyword>
<dbReference type="EMBL" id="UPHU01000001">
    <property type="protein sequence ID" value="VBA54465.1"/>
    <property type="molecule type" value="Genomic_DNA"/>
</dbReference>
<dbReference type="Gene3D" id="3.40.50.300">
    <property type="entry name" value="P-loop containing nucleotide triphosphate hydrolases"/>
    <property type="match status" value="1"/>
</dbReference>
<evidence type="ECO:0000256" key="1">
    <source>
        <dbReference type="ARBA" id="ARBA00022448"/>
    </source>
</evidence>
<reference evidence="3 4" key="1">
    <citation type="submission" date="2018-09" db="EMBL/GenBank/DDBJ databases">
        <authorList>
            <person name="Tagini F."/>
        </authorList>
    </citation>
    <scope>NUCLEOTIDE SEQUENCE [LARGE SCALE GENOMIC DNA]</scope>
    <source>
        <strain evidence="3 4">MK142</strain>
    </source>
</reference>
<proteinExistence type="predicted"/>
<organism evidence="3 4">
    <name type="scientific">Mycobacterium pseudokansasii</name>
    <dbReference type="NCBI Taxonomy" id="2341080"/>
    <lineage>
        <taxon>Bacteria</taxon>
        <taxon>Bacillati</taxon>
        <taxon>Actinomycetota</taxon>
        <taxon>Actinomycetes</taxon>
        <taxon>Mycobacteriales</taxon>
        <taxon>Mycobacteriaceae</taxon>
        <taxon>Mycobacterium</taxon>
    </lineage>
</organism>
<dbReference type="EC" id="3.6.3.-" evidence="3"/>
<dbReference type="GO" id="GO:0016887">
    <property type="term" value="F:ATP hydrolysis activity"/>
    <property type="evidence" value="ECO:0007669"/>
    <property type="project" value="InterPro"/>
</dbReference>
<dbReference type="InterPro" id="IPR003439">
    <property type="entry name" value="ABC_transporter-like_ATP-bd"/>
</dbReference>
<keyword evidence="3" id="KW-0547">Nucleotide-binding</keyword>
<dbReference type="GO" id="GO:0015421">
    <property type="term" value="F:ABC-type oligopeptide transporter activity"/>
    <property type="evidence" value="ECO:0007669"/>
    <property type="project" value="TreeGrafter"/>
</dbReference>
<dbReference type="Proteomes" id="UP000268285">
    <property type="component" value="Unassembled WGS sequence"/>
</dbReference>
<dbReference type="InterPro" id="IPR027417">
    <property type="entry name" value="P-loop_NTPase"/>
</dbReference>
<evidence type="ECO:0000259" key="2">
    <source>
        <dbReference type="Pfam" id="PF00005"/>
    </source>
</evidence>
<evidence type="ECO:0000313" key="3">
    <source>
        <dbReference type="EMBL" id="VBA54465.1"/>
    </source>
</evidence>
<dbReference type="InterPro" id="IPR039421">
    <property type="entry name" value="Type_1_exporter"/>
</dbReference>
<dbReference type="SUPFAM" id="SSF52540">
    <property type="entry name" value="P-loop containing nucleoside triphosphate hydrolases"/>
    <property type="match status" value="1"/>
</dbReference>